<protein>
    <recommendedName>
        <fullName evidence="6">BHLH domain-containing protein</fullName>
    </recommendedName>
</protein>
<evidence type="ECO:0000256" key="3">
    <source>
        <dbReference type="ARBA" id="ARBA00023163"/>
    </source>
</evidence>
<organism evidence="7 8">
    <name type="scientific">Protea cynaroides</name>
    <dbReference type="NCBI Taxonomy" id="273540"/>
    <lineage>
        <taxon>Eukaryota</taxon>
        <taxon>Viridiplantae</taxon>
        <taxon>Streptophyta</taxon>
        <taxon>Embryophyta</taxon>
        <taxon>Tracheophyta</taxon>
        <taxon>Spermatophyta</taxon>
        <taxon>Magnoliopsida</taxon>
        <taxon>Proteales</taxon>
        <taxon>Proteaceae</taxon>
        <taxon>Protea</taxon>
    </lineage>
</organism>
<feature type="coiled-coil region" evidence="5">
    <location>
        <begin position="41"/>
        <end position="94"/>
    </location>
</feature>
<evidence type="ECO:0000256" key="4">
    <source>
        <dbReference type="ARBA" id="ARBA00023242"/>
    </source>
</evidence>
<dbReference type="GO" id="GO:0005634">
    <property type="term" value="C:nucleus"/>
    <property type="evidence" value="ECO:0007669"/>
    <property type="project" value="UniProtKB-SubCell"/>
</dbReference>
<dbReference type="GO" id="GO:0003700">
    <property type="term" value="F:DNA-binding transcription factor activity"/>
    <property type="evidence" value="ECO:0007669"/>
    <property type="project" value="TreeGrafter"/>
</dbReference>
<evidence type="ECO:0000313" key="8">
    <source>
        <dbReference type="Proteomes" id="UP001141806"/>
    </source>
</evidence>
<dbReference type="InterPro" id="IPR036638">
    <property type="entry name" value="HLH_DNA-bd_sf"/>
</dbReference>
<keyword evidence="5" id="KW-0175">Coiled coil</keyword>
<dbReference type="InterPro" id="IPR051358">
    <property type="entry name" value="TF_AMS/ICE1/BHLH6-like"/>
</dbReference>
<dbReference type="InterPro" id="IPR054502">
    <property type="entry name" value="bHLH-TF_ACT-like_plant"/>
</dbReference>
<dbReference type="SMART" id="SM00353">
    <property type="entry name" value="HLH"/>
    <property type="match status" value="1"/>
</dbReference>
<evidence type="ECO:0000259" key="6">
    <source>
        <dbReference type="SMART" id="SM00353"/>
    </source>
</evidence>
<dbReference type="Proteomes" id="UP001141806">
    <property type="component" value="Unassembled WGS sequence"/>
</dbReference>
<keyword evidence="8" id="KW-1185">Reference proteome</keyword>
<evidence type="ECO:0000256" key="5">
    <source>
        <dbReference type="SAM" id="Coils"/>
    </source>
</evidence>
<dbReference type="OrthoDB" id="690068at2759"/>
<comment type="caution">
    <text evidence="7">The sequence shown here is derived from an EMBL/GenBank/DDBJ whole genome shotgun (WGS) entry which is preliminary data.</text>
</comment>
<accession>A0A9Q0KM09</accession>
<feature type="domain" description="BHLH" evidence="6">
    <location>
        <begin position="41"/>
        <end position="83"/>
    </location>
</feature>
<proteinExistence type="predicted"/>
<dbReference type="GO" id="GO:0046983">
    <property type="term" value="F:protein dimerization activity"/>
    <property type="evidence" value="ECO:0007669"/>
    <property type="project" value="InterPro"/>
</dbReference>
<keyword evidence="2" id="KW-0805">Transcription regulation</keyword>
<dbReference type="InterPro" id="IPR011598">
    <property type="entry name" value="bHLH_dom"/>
</dbReference>
<evidence type="ECO:0000313" key="7">
    <source>
        <dbReference type="EMBL" id="KAJ4972920.1"/>
    </source>
</evidence>
<dbReference type="GO" id="GO:0043565">
    <property type="term" value="F:sequence-specific DNA binding"/>
    <property type="evidence" value="ECO:0007669"/>
    <property type="project" value="TreeGrafter"/>
</dbReference>
<dbReference type="Gene3D" id="4.10.280.10">
    <property type="entry name" value="Helix-loop-helix DNA-binding domain"/>
    <property type="match status" value="1"/>
</dbReference>
<dbReference type="PANTHER" id="PTHR31945:SF20">
    <property type="entry name" value="TRANSCRIPTION FACTOR DYT1"/>
    <property type="match status" value="1"/>
</dbReference>
<keyword evidence="4" id="KW-0539">Nucleus</keyword>
<dbReference type="EMBL" id="JAMYWD010000004">
    <property type="protein sequence ID" value="KAJ4972920.1"/>
    <property type="molecule type" value="Genomic_DNA"/>
</dbReference>
<dbReference type="Pfam" id="PF22754">
    <property type="entry name" value="bHLH-TF_ACT-like_plant"/>
    <property type="match status" value="1"/>
</dbReference>
<evidence type="ECO:0000256" key="1">
    <source>
        <dbReference type="ARBA" id="ARBA00004123"/>
    </source>
</evidence>
<name>A0A9Q0KM09_9MAGN</name>
<sequence>MEFEDSIMNNFHAIEEVNNQARAARGRWKYDQNTKFSSKNLEAERSRRKKLNERLMSLRAMNKATILDDAITYIEVLQDEVKDLSEKLQVIEAIEESDMRSMDDIAVLLTEKCNIEADVQVTALDGNKMWIKINCENKKGVFNTFMEAFGSLGFELIDINLTTSKGLILISFSVEVGDACGWACSSENEGVVDGNY</sequence>
<dbReference type="SUPFAM" id="SSF47459">
    <property type="entry name" value="HLH, helix-loop-helix DNA-binding domain"/>
    <property type="match status" value="1"/>
</dbReference>
<keyword evidence="3" id="KW-0804">Transcription</keyword>
<comment type="subcellular location">
    <subcellularLocation>
        <location evidence="1">Nucleus</location>
    </subcellularLocation>
</comment>
<dbReference type="AlphaFoldDB" id="A0A9Q0KM09"/>
<dbReference type="PANTHER" id="PTHR31945">
    <property type="entry name" value="TRANSCRIPTION FACTOR SCREAM2-RELATED"/>
    <property type="match status" value="1"/>
</dbReference>
<gene>
    <name evidence="7" type="ORF">NE237_006094</name>
</gene>
<evidence type="ECO:0000256" key="2">
    <source>
        <dbReference type="ARBA" id="ARBA00023015"/>
    </source>
</evidence>
<reference evidence="7" key="1">
    <citation type="journal article" date="2023" name="Plant J.">
        <title>The genome of the king protea, Protea cynaroides.</title>
        <authorList>
            <person name="Chang J."/>
            <person name="Duong T.A."/>
            <person name="Schoeman C."/>
            <person name="Ma X."/>
            <person name="Roodt D."/>
            <person name="Barker N."/>
            <person name="Li Z."/>
            <person name="Van de Peer Y."/>
            <person name="Mizrachi E."/>
        </authorList>
    </citation>
    <scope>NUCLEOTIDE SEQUENCE</scope>
    <source>
        <tissue evidence="7">Young leaves</tissue>
    </source>
</reference>